<dbReference type="Proteomes" id="UP000245507">
    <property type="component" value="Unassembled WGS sequence"/>
</dbReference>
<dbReference type="AlphaFoldDB" id="A0A316TFM3"/>
<dbReference type="SUPFAM" id="SSF50475">
    <property type="entry name" value="FMN-binding split barrel"/>
    <property type="match status" value="1"/>
</dbReference>
<gene>
    <name evidence="1" type="ORF">DJ010_09440</name>
</gene>
<name>A0A316TFM3_9ACTN</name>
<dbReference type="Pfam" id="PF12900">
    <property type="entry name" value="Pyridox_ox_2"/>
    <property type="match status" value="1"/>
</dbReference>
<sequence>MSDESWFSSKLREIDRDECLNLLRTETVGRIAFTDDSGPDLVPVNYAMDGDDIVITTTGYGALARAGTNGRVAFEVDQLDHFTASGWSVVVRGRAARQSPLAPPDRRPHPWADGSRTYVLRICPELVSGRRLIPA</sequence>
<proteinExistence type="predicted"/>
<dbReference type="RefSeq" id="WP_109693412.1">
    <property type="nucleotide sequence ID" value="NZ_QGDD01000003.1"/>
</dbReference>
<accession>A0A316TFM3</accession>
<evidence type="ECO:0000313" key="2">
    <source>
        <dbReference type="Proteomes" id="UP000245507"/>
    </source>
</evidence>
<keyword evidence="2" id="KW-1185">Reference proteome</keyword>
<dbReference type="Gene3D" id="2.30.110.10">
    <property type="entry name" value="Electron Transport, Fmn-binding Protein, Chain A"/>
    <property type="match status" value="1"/>
</dbReference>
<dbReference type="InterPro" id="IPR012349">
    <property type="entry name" value="Split_barrel_FMN-bd"/>
</dbReference>
<comment type="caution">
    <text evidence="1">The sequence shown here is derived from an EMBL/GenBank/DDBJ whole genome shotgun (WGS) entry which is preliminary data.</text>
</comment>
<dbReference type="InterPro" id="IPR024747">
    <property type="entry name" value="Pyridox_Oxase-rel"/>
</dbReference>
<organism evidence="1 2">
    <name type="scientific">Nocardioides silvaticus</name>
    <dbReference type="NCBI Taxonomy" id="2201891"/>
    <lineage>
        <taxon>Bacteria</taxon>
        <taxon>Bacillati</taxon>
        <taxon>Actinomycetota</taxon>
        <taxon>Actinomycetes</taxon>
        <taxon>Propionibacteriales</taxon>
        <taxon>Nocardioidaceae</taxon>
        <taxon>Nocardioides</taxon>
    </lineage>
</organism>
<dbReference type="OrthoDB" id="5193072at2"/>
<evidence type="ECO:0000313" key="1">
    <source>
        <dbReference type="EMBL" id="PWN03323.1"/>
    </source>
</evidence>
<dbReference type="EMBL" id="QGDD01000003">
    <property type="protein sequence ID" value="PWN03323.1"/>
    <property type="molecule type" value="Genomic_DNA"/>
</dbReference>
<protein>
    <submittedName>
        <fullName evidence="1">Pyridoxamine 5'-phosphate oxidase</fullName>
    </submittedName>
</protein>
<reference evidence="1 2" key="1">
    <citation type="submission" date="2018-05" db="EMBL/GenBank/DDBJ databases">
        <title>Nocardioides silvaticus genome.</title>
        <authorList>
            <person name="Li C."/>
            <person name="Wang G."/>
        </authorList>
    </citation>
    <scope>NUCLEOTIDE SEQUENCE [LARGE SCALE GENOMIC DNA]</scope>
    <source>
        <strain evidence="1 2">CCTCC AB 2018079</strain>
    </source>
</reference>